<name>A0A164VYN5_DAUCS</name>
<accession>A0A164VYN5</accession>
<reference evidence="8" key="1">
    <citation type="journal article" date="2016" name="Nat. Genet.">
        <title>A high-quality carrot genome assembly provides new insights into carotenoid accumulation and asterid genome evolution.</title>
        <authorList>
            <person name="Iorizzo M."/>
            <person name="Ellison S."/>
            <person name="Senalik D."/>
            <person name="Zeng P."/>
            <person name="Satapoomin P."/>
            <person name="Huang J."/>
            <person name="Bowman M."/>
            <person name="Iovene M."/>
            <person name="Sanseverino W."/>
            <person name="Cavagnaro P."/>
            <person name="Yildiz M."/>
            <person name="Macko-Podgorni A."/>
            <person name="Moranska E."/>
            <person name="Grzebelus E."/>
            <person name="Grzebelus D."/>
            <person name="Ashrafi H."/>
            <person name="Zheng Z."/>
            <person name="Cheng S."/>
            <person name="Spooner D."/>
            <person name="Van Deynze A."/>
            <person name="Simon P."/>
        </authorList>
    </citation>
    <scope>NUCLEOTIDE SEQUENCE [LARGE SCALE GENOMIC DNA]</scope>
    <source>
        <tissue evidence="8">Leaf</tissue>
    </source>
</reference>
<evidence type="ECO:0000259" key="7">
    <source>
        <dbReference type="Pfam" id="PF13905"/>
    </source>
</evidence>
<gene>
    <name evidence="8" type="ORF">DCAR_021589</name>
    <name evidence="9" type="ORF">DCAR_0624651</name>
</gene>
<reference evidence="9" key="2">
    <citation type="submission" date="2022-03" db="EMBL/GenBank/DDBJ databases">
        <title>Draft title - Genomic analysis of global carrot germplasm unveils the trajectory of domestication and the origin of high carotenoid orange carrot.</title>
        <authorList>
            <person name="Iorizzo M."/>
            <person name="Ellison S."/>
            <person name="Senalik D."/>
            <person name="Macko-Podgorni A."/>
            <person name="Grzebelus D."/>
            <person name="Bostan H."/>
            <person name="Rolling W."/>
            <person name="Curaba J."/>
            <person name="Simon P."/>
        </authorList>
    </citation>
    <scope>NUCLEOTIDE SEQUENCE</scope>
    <source>
        <tissue evidence="9">Leaf</tissue>
    </source>
</reference>
<keyword evidence="4" id="KW-0520">NAD</keyword>
<evidence type="ECO:0000256" key="2">
    <source>
        <dbReference type="ARBA" id="ARBA00022737"/>
    </source>
</evidence>
<dbReference type="Proteomes" id="UP000077755">
    <property type="component" value="Chromosome 6"/>
</dbReference>
<evidence type="ECO:0000313" key="10">
    <source>
        <dbReference type="Proteomes" id="UP000077755"/>
    </source>
</evidence>
<dbReference type="Gene3D" id="3.40.30.10">
    <property type="entry name" value="Glutaredoxin"/>
    <property type="match status" value="1"/>
</dbReference>
<comment type="catalytic activity">
    <reaction evidence="5">
        <text>[protein]-dithiol + NAD(+) = [protein]-disulfide + NADH + H(+)</text>
        <dbReference type="Rhea" id="RHEA:18749"/>
        <dbReference type="Rhea" id="RHEA-COMP:10593"/>
        <dbReference type="Rhea" id="RHEA-COMP:10594"/>
        <dbReference type="ChEBI" id="CHEBI:15378"/>
        <dbReference type="ChEBI" id="CHEBI:29950"/>
        <dbReference type="ChEBI" id="CHEBI:50058"/>
        <dbReference type="ChEBI" id="CHEBI:57540"/>
        <dbReference type="ChEBI" id="CHEBI:57945"/>
        <dbReference type="EC" id="1.8.1.8"/>
    </reaction>
</comment>
<organism evidence="8">
    <name type="scientific">Daucus carota subsp. sativus</name>
    <name type="common">Carrot</name>
    <dbReference type="NCBI Taxonomy" id="79200"/>
    <lineage>
        <taxon>Eukaryota</taxon>
        <taxon>Viridiplantae</taxon>
        <taxon>Streptophyta</taxon>
        <taxon>Embryophyta</taxon>
        <taxon>Tracheophyta</taxon>
        <taxon>Spermatophyta</taxon>
        <taxon>Magnoliopsida</taxon>
        <taxon>eudicotyledons</taxon>
        <taxon>Gunneridae</taxon>
        <taxon>Pentapetalae</taxon>
        <taxon>asterids</taxon>
        <taxon>campanulids</taxon>
        <taxon>Apiales</taxon>
        <taxon>Apiaceae</taxon>
        <taxon>Apioideae</taxon>
        <taxon>Scandiceae</taxon>
        <taxon>Daucinae</taxon>
        <taxon>Daucus</taxon>
        <taxon>Daucus sect. Daucus</taxon>
    </lineage>
</organism>
<evidence type="ECO:0000313" key="8">
    <source>
        <dbReference type="EMBL" id="KZM91046.1"/>
    </source>
</evidence>
<evidence type="ECO:0000256" key="5">
    <source>
        <dbReference type="ARBA" id="ARBA00047388"/>
    </source>
</evidence>
<dbReference type="GO" id="GO:0047134">
    <property type="term" value="F:protein-disulfide reductase [NAD(P)H] activity"/>
    <property type="evidence" value="ECO:0007669"/>
    <property type="project" value="UniProtKB-EC"/>
</dbReference>
<protein>
    <recommendedName>
        <fullName evidence="1">protein-disulfide reductase</fullName>
        <ecNumber evidence="1">1.8.1.8</ecNumber>
    </recommendedName>
</protein>
<feature type="domain" description="Thioredoxin-like fold" evidence="7">
    <location>
        <begin position="107"/>
        <end position="210"/>
    </location>
</feature>
<dbReference type="EMBL" id="CP093348">
    <property type="protein sequence ID" value="WOH05237.1"/>
    <property type="molecule type" value="Genomic_DNA"/>
</dbReference>
<dbReference type="PANTHER" id="PTHR13871">
    <property type="entry name" value="THIOREDOXIN"/>
    <property type="match status" value="1"/>
</dbReference>
<evidence type="ECO:0000256" key="4">
    <source>
        <dbReference type="ARBA" id="ARBA00023027"/>
    </source>
</evidence>
<evidence type="ECO:0000256" key="6">
    <source>
        <dbReference type="ARBA" id="ARBA00047804"/>
    </source>
</evidence>
<evidence type="ECO:0000256" key="3">
    <source>
        <dbReference type="ARBA" id="ARBA00023002"/>
    </source>
</evidence>
<evidence type="ECO:0000313" key="9">
    <source>
        <dbReference type="EMBL" id="WOH05237.1"/>
    </source>
</evidence>
<dbReference type="EMBL" id="LNRQ01000006">
    <property type="protein sequence ID" value="KZM91046.1"/>
    <property type="molecule type" value="Genomic_DNA"/>
</dbReference>
<dbReference type="Pfam" id="PF13905">
    <property type="entry name" value="Thioredoxin_8"/>
    <property type="match status" value="1"/>
</dbReference>
<keyword evidence="2" id="KW-0677">Repeat</keyword>
<dbReference type="InterPro" id="IPR012336">
    <property type="entry name" value="Thioredoxin-like_fold"/>
</dbReference>
<sequence length="407" mass="47084">MRIDDGCGALQKLAKLRFPLSPWIGESDTASVVVDPTGVVLKWFADDYFVRYGPEAYPFTDKRIGFVKSRDKEALKHPSITNLLTSPQRDYVINNKNPEIPVHTLQDKVVALYFCQEYPLDPLTKGLKMTYKQLADKKFEIMLVYIHNSFITSARASEESFWKSFNKMPWLALPFKDQKCIDLQRVFNLPLDALGPGPDPSLVIIGPQGKFVEPYGVDIAQNFSISAYPFSRKRVAELEVNYIKELKLDMFWDRNTSFIQKDGTEIKLSQLVGKRIMLVAQNDWYYGINAKFWRMLEARYSKMKGTSKEFEVIHIRKKQVSSNGKHRATMPWLWHPPLLEGSCQLELLLRLLRQGVGLLAFDGDGRVVRRTKFPRIEMNNVDFPFYAGGLEKEAVTELIERFEWYDQ</sequence>
<dbReference type="Gramene" id="KZM91046">
    <property type="protein sequence ID" value="KZM91046"/>
    <property type="gene ID" value="DCAR_021589"/>
</dbReference>
<evidence type="ECO:0000256" key="1">
    <source>
        <dbReference type="ARBA" id="ARBA00012612"/>
    </source>
</evidence>
<dbReference type="AlphaFoldDB" id="A0A164VYN5"/>
<dbReference type="EC" id="1.8.1.8" evidence="1"/>
<dbReference type="PANTHER" id="PTHR13871:SF96">
    <property type="entry name" value="THIOREDOXIN DOMAIN-CONTAINING PROTEIN"/>
    <property type="match status" value="1"/>
</dbReference>
<keyword evidence="10" id="KW-1185">Reference proteome</keyword>
<proteinExistence type="predicted"/>
<keyword evidence="3" id="KW-0560">Oxidoreductase</keyword>
<dbReference type="InterPro" id="IPR052259">
    <property type="entry name" value="Nucleoredoxin-like"/>
</dbReference>
<comment type="catalytic activity">
    <reaction evidence="6">
        <text>[protein]-dithiol + NADP(+) = [protein]-disulfide + NADPH + H(+)</text>
        <dbReference type="Rhea" id="RHEA:18753"/>
        <dbReference type="Rhea" id="RHEA-COMP:10593"/>
        <dbReference type="Rhea" id="RHEA-COMP:10594"/>
        <dbReference type="ChEBI" id="CHEBI:15378"/>
        <dbReference type="ChEBI" id="CHEBI:29950"/>
        <dbReference type="ChEBI" id="CHEBI:50058"/>
        <dbReference type="ChEBI" id="CHEBI:57783"/>
        <dbReference type="ChEBI" id="CHEBI:58349"/>
        <dbReference type="EC" id="1.8.1.8"/>
    </reaction>
</comment>